<gene>
    <name evidence="3" type="ORF">FHU37_002698</name>
</gene>
<feature type="domain" description="NAD-dependent epimerase/dehydratase" evidence="2">
    <location>
        <begin position="5"/>
        <end position="237"/>
    </location>
</feature>
<dbReference type="PANTHER" id="PTHR43245">
    <property type="entry name" value="BIFUNCTIONAL POLYMYXIN RESISTANCE PROTEIN ARNA"/>
    <property type="match status" value="1"/>
</dbReference>
<dbReference type="EC" id="5.1.3.2" evidence="3"/>
<evidence type="ECO:0000256" key="1">
    <source>
        <dbReference type="SAM" id="MobiDB-lite"/>
    </source>
</evidence>
<dbReference type="Pfam" id="PF01370">
    <property type="entry name" value="Epimerase"/>
    <property type="match status" value="1"/>
</dbReference>
<dbReference type="AlphaFoldDB" id="A0A852ZV07"/>
<evidence type="ECO:0000259" key="2">
    <source>
        <dbReference type="Pfam" id="PF01370"/>
    </source>
</evidence>
<comment type="caution">
    <text evidence="3">The sequence shown here is derived from an EMBL/GenBank/DDBJ whole genome shotgun (WGS) entry which is preliminary data.</text>
</comment>
<dbReference type="Gene3D" id="3.40.50.720">
    <property type="entry name" value="NAD(P)-binding Rossmann-like Domain"/>
    <property type="match status" value="1"/>
</dbReference>
<protein>
    <submittedName>
        <fullName evidence="3">UDP-glucose 4-epimerase</fullName>
        <ecNumber evidence="3">5.1.3.2</ecNumber>
    </submittedName>
</protein>
<evidence type="ECO:0000313" key="4">
    <source>
        <dbReference type="Proteomes" id="UP000567795"/>
    </source>
</evidence>
<dbReference type="GO" id="GO:0003978">
    <property type="term" value="F:UDP-glucose 4-epimerase activity"/>
    <property type="evidence" value="ECO:0007669"/>
    <property type="project" value="UniProtKB-EC"/>
</dbReference>
<dbReference type="EMBL" id="JACBZD010000001">
    <property type="protein sequence ID" value="NYI05755.1"/>
    <property type="molecule type" value="Genomic_DNA"/>
</dbReference>
<dbReference type="InterPro" id="IPR036291">
    <property type="entry name" value="NAD(P)-bd_dom_sf"/>
</dbReference>
<sequence>MGEVVLVTGVARDLGGRFARRIRREPGVDHVVGVDEIPPRRPLGDGATFVRTDLRTPAVARVIAEYGVHTVVHMNVVATPLGAPGNRSALKESNVIGTMQLLGACQRAGSVRRLVVKSSTSVYGSAPRDPAVFTETTPVRALPGGGYAKDAADVETYVRGFARRRPDVAVTVLRFANILGPSADSPMAEYFCLPVLPTVFGFDPRLQFVHTDDAVEVLRLAALEPRRGTLNTGTFNVAGDGVLLLSQAARRLGRPTLPLPVRAVGLTGHLLRGARLAGFSPEHVRMLTHGRVVDTAQLRDVFGHRLARTTEEAFADFARGRAGVLPVTAAADRLLGGAQRWLLDRAPGEDGPPGERPARERPARDVGGDDA</sequence>
<name>A0A852ZV07_9ACTN</name>
<feature type="region of interest" description="Disordered" evidence="1">
    <location>
        <begin position="343"/>
        <end position="371"/>
    </location>
</feature>
<accession>A0A852ZV07</accession>
<keyword evidence="4" id="KW-1185">Reference proteome</keyword>
<organism evidence="3 4">
    <name type="scientific">Allostreptomyces psammosilenae</name>
    <dbReference type="NCBI Taxonomy" id="1892865"/>
    <lineage>
        <taxon>Bacteria</taxon>
        <taxon>Bacillati</taxon>
        <taxon>Actinomycetota</taxon>
        <taxon>Actinomycetes</taxon>
        <taxon>Kitasatosporales</taxon>
        <taxon>Streptomycetaceae</taxon>
        <taxon>Allostreptomyces</taxon>
    </lineage>
</organism>
<dbReference type="InterPro" id="IPR050177">
    <property type="entry name" value="Lipid_A_modif_metabolic_enz"/>
</dbReference>
<evidence type="ECO:0000313" key="3">
    <source>
        <dbReference type="EMBL" id="NYI05755.1"/>
    </source>
</evidence>
<dbReference type="SUPFAM" id="SSF51735">
    <property type="entry name" value="NAD(P)-binding Rossmann-fold domains"/>
    <property type="match status" value="1"/>
</dbReference>
<keyword evidence="3" id="KW-0413">Isomerase</keyword>
<dbReference type="InterPro" id="IPR001509">
    <property type="entry name" value="Epimerase_deHydtase"/>
</dbReference>
<dbReference type="PANTHER" id="PTHR43245:SF52">
    <property type="entry name" value="NAD-DEPENDENT EPIMERASE_DEHYDRATASE"/>
    <property type="match status" value="1"/>
</dbReference>
<dbReference type="Proteomes" id="UP000567795">
    <property type="component" value="Unassembled WGS sequence"/>
</dbReference>
<dbReference type="RefSeq" id="WP_179814442.1">
    <property type="nucleotide sequence ID" value="NZ_JACBZD010000001.1"/>
</dbReference>
<proteinExistence type="predicted"/>
<reference evidence="3 4" key="1">
    <citation type="submission" date="2020-07" db="EMBL/GenBank/DDBJ databases">
        <title>Sequencing the genomes of 1000 actinobacteria strains.</title>
        <authorList>
            <person name="Klenk H.-P."/>
        </authorList>
    </citation>
    <scope>NUCLEOTIDE SEQUENCE [LARGE SCALE GENOMIC DNA]</scope>
    <source>
        <strain evidence="3 4">DSM 42178</strain>
    </source>
</reference>
<feature type="compositionally biased region" description="Basic and acidic residues" evidence="1">
    <location>
        <begin position="356"/>
        <end position="371"/>
    </location>
</feature>